<comment type="caution">
    <text evidence="2">The sequence shown here is derived from an EMBL/GenBank/DDBJ whole genome shotgun (WGS) entry which is preliminary data.</text>
</comment>
<reference evidence="2 3" key="1">
    <citation type="submission" date="2018-09" db="EMBL/GenBank/DDBJ databases">
        <authorList>
            <person name="Zhu H."/>
        </authorList>
    </citation>
    <scope>NUCLEOTIDE SEQUENCE [LARGE SCALE GENOMIC DNA]</scope>
    <source>
        <strain evidence="2 3">K2S05-167</strain>
    </source>
</reference>
<dbReference type="InterPro" id="IPR050491">
    <property type="entry name" value="AmpC-like"/>
</dbReference>
<dbReference type="Pfam" id="PF00144">
    <property type="entry name" value="Beta-lactamase"/>
    <property type="match status" value="1"/>
</dbReference>
<keyword evidence="2" id="KW-0378">Hydrolase</keyword>
<dbReference type="InterPro" id="IPR001466">
    <property type="entry name" value="Beta-lactam-related"/>
</dbReference>
<dbReference type="PANTHER" id="PTHR46825">
    <property type="entry name" value="D-ALANYL-D-ALANINE-CARBOXYPEPTIDASE/ENDOPEPTIDASE AMPH"/>
    <property type="match status" value="1"/>
</dbReference>
<sequence length="486" mass="52332">MAKASAAYSCSSVSSMTRPGRQKRSARPALIPFNEAGAKMSNPRWSIRSFVLLAALSTALLLSAWARPPQQIAQQQLDVERGLRPAPRSWWKPSQQAKLSLTDRMAFHHVPGVSLAVIDGGRVAWARGYGFLHAGNDARVSTETLFQAASISKAVTATAAMMLVQDGRLSLDRPVNDTLRSWKVPAASPDLSADVTLRQLLSHTAGIGVPGYLGYPAGQPVPRLLDVLRGAAPATSPAVRVERPAGRAYAYSGGGYEVLQLLLQETGGEPFPGLMQRRLLQPLGMTHSTFTSPLPETWRQRAAEAHSAAGQPLPGRWHTYPELAAAGLWSTPSDLARWLLALSGSANAANNALLNQATMREMLTDHTPGLARWYSGHAYSLGLKLRGRGQAFSFGHTGINQGYRAVAVMYPRTGQGAVVMTNGENGEALAQEILRSVAAAYHWPDEPPGRGAELIWLPVASLVLLGLLRAYPPRKRGRHSLKFSSS</sequence>
<protein>
    <submittedName>
        <fullName evidence="2">Class A beta-lactamase-related serine hydrolase</fullName>
    </submittedName>
</protein>
<evidence type="ECO:0000313" key="2">
    <source>
        <dbReference type="EMBL" id="RJF71334.1"/>
    </source>
</evidence>
<keyword evidence="3" id="KW-1185">Reference proteome</keyword>
<evidence type="ECO:0000313" key="3">
    <source>
        <dbReference type="Proteomes" id="UP000286287"/>
    </source>
</evidence>
<accession>A0A418V5E3</accession>
<dbReference type="Proteomes" id="UP000286287">
    <property type="component" value="Unassembled WGS sequence"/>
</dbReference>
<gene>
    <name evidence="2" type="ORF">D3875_06840</name>
</gene>
<organism evidence="2 3">
    <name type="scientific">Deinococcus cavernae</name>
    <dbReference type="NCBI Taxonomy" id="2320857"/>
    <lineage>
        <taxon>Bacteria</taxon>
        <taxon>Thermotogati</taxon>
        <taxon>Deinococcota</taxon>
        <taxon>Deinococci</taxon>
        <taxon>Deinococcales</taxon>
        <taxon>Deinococcaceae</taxon>
        <taxon>Deinococcus</taxon>
    </lineage>
</organism>
<proteinExistence type="predicted"/>
<dbReference type="AlphaFoldDB" id="A0A418V5E3"/>
<dbReference type="PANTHER" id="PTHR46825:SF12">
    <property type="entry name" value="PENICILLIN-BINDING PROTEIN 4"/>
    <property type="match status" value="1"/>
</dbReference>
<dbReference type="SUPFAM" id="SSF56601">
    <property type="entry name" value="beta-lactamase/transpeptidase-like"/>
    <property type="match status" value="1"/>
</dbReference>
<feature type="domain" description="Beta-lactamase-related" evidence="1">
    <location>
        <begin position="102"/>
        <end position="439"/>
    </location>
</feature>
<dbReference type="InterPro" id="IPR012338">
    <property type="entry name" value="Beta-lactam/transpept-like"/>
</dbReference>
<dbReference type="EMBL" id="QYUJ01000014">
    <property type="protein sequence ID" value="RJF71334.1"/>
    <property type="molecule type" value="Genomic_DNA"/>
</dbReference>
<dbReference type="Gene3D" id="3.40.710.10">
    <property type="entry name" value="DD-peptidase/beta-lactamase superfamily"/>
    <property type="match status" value="1"/>
</dbReference>
<name>A0A418V5E3_9DEIO</name>
<evidence type="ECO:0000259" key="1">
    <source>
        <dbReference type="Pfam" id="PF00144"/>
    </source>
</evidence>
<dbReference type="GO" id="GO:0016787">
    <property type="term" value="F:hydrolase activity"/>
    <property type="evidence" value="ECO:0007669"/>
    <property type="project" value="UniProtKB-KW"/>
</dbReference>